<dbReference type="PANTHER" id="PTHR32552:SF81">
    <property type="entry name" value="TONB-DEPENDENT OUTER MEMBRANE RECEPTOR"/>
    <property type="match status" value="1"/>
</dbReference>
<evidence type="ECO:0000256" key="11">
    <source>
        <dbReference type="ARBA" id="ARBA00023237"/>
    </source>
</evidence>
<dbReference type="Pfam" id="PF00593">
    <property type="entry name" value="TonB_dep_Rec_b-barrel"/>
    <property type="match status" value="1"/>
</dbReference>
<evidence type="ECO:0000313" key="17">
    <source>
        <dbReference type="EMBL" id="KMT64185.1"/>
    </source>
</evidence>
<dbReference type="GO" id="GO:0009279">
    <property type="term" value="C:cell outer membrane"/>
    <property type="evidence" value="ECO:0007669"/>
    <property type="project" value="UniProtKB-SubCell"/>
</dbReference>
<dbReference type="PANTHER" id="PTHR32552">
    <property type="entry name" value="FERRICHROME IRON RECEPTOR-RELATED"/>
    <property type="match status" value="1"/>
</dbReference>
<name>A0A0J8GN19_9ALTE</name>
<comment type="similarity">
    <text evidence="12 14">Belongs to the TonB-dependent receptor family.</text>
</comment>
<evidence type="ECO:0000256" key="8">
    <source>
        <dbReference type="ARBA" id="ARBA00023065"/>
    </source>
</evidence>
<dbReference type="SUPFAM" id="SSF56935">
    <property type="entry name" value="Porins"/>
    <property type="match status" value="1"/>
</dbReference>
<keyword evidence="6" id="KW-0732">Signal</keyword>
<accession>A0A0J8GN19</accession>
<keyword evidence="4" id="KW-0410">Iron transport</keyword>
<evidence type="ECO:0000256" key="6">
    <source>
        <dbReference type="ARBA" id="ARBA00022729"/>
    </source>
</evidence>
<keyword evidence="5 12" id="KW-0812">Transmembrane</keyword>
<evidence type="ECO:0000256" key="1">
    <source>
        <dbReference type="ARBA" id="ARBA00004571"/>
    </source>
</evidence>
<evidence type="ECO:0000256" key="2">
    <source>
        <dbReference type="ARBA" id="ARBA00022448"/>
    </source>
</evidence>
<evidence type="ECO:0000256" key="10">
    <source>
        <dbReference type="ARBA" id="ARBA00023136"/>
    </source>
</evidence>
<evidence type="ECO:0000256" key="14">
    <source>
        <dbReference type="RuleBase" id="RU003357"/>
    </source>
</evidence>
<dbReference type="RefSeq" id="WP_048694550.1">
    <property type="nucleotide sequence ID" value="NZ_KQ130501.1"/>
</dbReference>
<keyword evidence="9 14" id="KW-0798">TonB box</keyword>
<dbReference type="InterPro" id="IPR000531">
    <property type="entry name" value="Beta-barrel_TonB"/>
</dbReference>
<dbReference type="OrthoDB" id="7051185at2"/>
<keyword evidence="10 12" id="KW-0472">Membrane</keyword>
<protein>
    <recommendedName>
        <fullName evidence="19">TonB-dependent receptor</fullName>
    </recommendedName>
</protein>
<dbReference type="PROSITE" id="PS52016">
    <property type="entry name" value="TONB_DEPENDENT_REC_3"/>
    <property type="match status" value="1"/>
</dbReference>
<keyword evidence="7" id="KW-0408">Iron</keyword>
<dbReference type="Pfam" id="PF07715">
    <property type="entry name" value="Plug"/>
    <property type="match status" value="1"/>
</dbReference>
<dbReference type="EMBL" id="LAZL01000029">
    <property type="protein sequence ID" value="KMT64185.1"/>
    <property type="molecule type" value="Genomic_DNA"/>
</dbReference>
<dbReference type="InterPro" id="IPR012910">
    <property type="entry name" value="Plug_dom"/>
</dbReference>
<evidence type="ECO:0000256" key="5">
    <source>
        <dbReference type="ARBA" id="ARBA00022692"/>
    </source>
</evidence>
<evidence type="ECO:0000259" key="16">
    <source>
        <dbReference type="Pfam" id="PF07715"/>
    </source>
</evidence>
<evidence type="ECO:0008006" key="19">
    <source>
        <dbReference type="Google" id="ProtNLM"/>
    </source>
</evidence>
<feature type="domain" description="TonB-dependent receptor-like beta-barrel" evidence="15">
    <location>
        <begin position="278"/>
        <end position="772"/>
    </location>
</feature>
<dbReference type="STRING" id="1513271.XM47_15565"/>
<dbReference type="GO" id="GO:0006826">
    <property type="term" value="P:iron ion transport"/>
    <property type="evidence" value="ECO:0007669"/>
    <property type="project" value="UniProtKB-KW"/>
</dbReference>
<reference evidence="17 18" key="1">
    <citation type="submission" date="2015-04" db="EMBL/GenBank/DDBJ databases">
        <title>Draft Genome Sequence of the Novel Agar-Digesting Marine Bacterium Q1.</title>
        <authorList>
            <person name="Li Y."/>
            <person name="Li D."/>
            <person name="Chen G."/>
            <person name="Du Z."/>
        </authorList>
    </citation>
    <scope>NUCLEOTIDE SEQUENCE [LARGE SCALE GENOMIC DNA]</scope>
    <source>
        <strain evidence="17 18">Q1</strain>
    </source>
</reference>
<dbReference type="Gene3D" id="2.40.170.20">
    <property type="entry name" value="TonB-dependent receptor, beta-barrel domain"/>
    <property type="match status" value="2"/>
</dbReference>
<dbReference type="InterPro" id="IPR039426">
    <property type="entry name" value="TonB-dep_rcpt-like"/>
</dbReference>
<comment type="subcellular location">
    <subcellularLocation>
        <location evidence="1 12">Cell outer membrane</location>
        <topology evidence="1 12">Multi-pass membrane protein</topology>
    </subcellularLocation>
</comment>
<comment type="caution">
    <text evidence="17">The sequence shown here is derived from an EMBL/GenBank/DDBJ whole genome shotgun (WGS) entry which is preliminary data.</text>
</comment>
<sequence>MRAAPMNTAIFFCMMQISYGAYGNAEQELDDQSKIEVIEVNARKRIENIQEVPLSITAFSHQQFKDLNIHDLQQLSKYAVSLEQPKLPIQSRLSIRGVSSGDNASFEQAVGIYVDEVYRGRMHQHRTGMFDTSSVEILHGPQVTLYGNSAIGGAVSIRSARPENDFSGYVNYKYEKNYQTHLVTSAINLPLSQDVAVRLSAKYLDQNEGIANNLFNSQSEPKIKNEAYRLSLSWQLNPSWDLYLRAETGQFSQQGHFLDVLKHVDKDGNPIENSIYTGQGDGTLNVGNAGLFTPENTFWDTKSDEALVELNYKSDSFEFKSLSALSQYKYQQSLDSDLTPLPLINTYLVEEYKQYSQEFRVSGQIQDTQYIAGVSLQKDDLLSDYFADFNTPMLLAGQFGAEFFPAINSLISPFSRALNLNQETQQQALWLDIEQPLTERLYIGLGSRWTKISKTANQSALTANILHQISNGDITDSRWLSYPELLANQSYLSDPNQYVYTDSNNQTVEPAPIPDYLLGYNIFTNFTATPHSLKGLEREEKHLMYNLSLRYQASLHTNIYATYAKGYKAGGFDLVNESNVADDAEYDSEVARVYELGVKHAWQNNRLNLALFHGSYDNLQVSVFNGAIGFNVANAPSSTSKGISVNFVNYLTNSLVLSVSGEYLDFEYDVYPEANCSKTEELATGTSLCDWSGRSTPFTPKYKANVNLEYHNEIGSSLLVRHLLNLSYKSEHGTASDNEVQTQQTAYSLLDYQLELTQANWDTSFYLAIYNLLDKEYTSMTTIIPLSTDAAFAYQLEKGREVAVGVEFNF</sequence>
<dbReference type="InterPro" id="IPR036942">
    <property type="entry name" value="Beta-barrel_TonB_sf"/>
</dbReference>
<evidence type="ECO:0000256" key="4">
    <source>
        <dbReference type="ARBA" id="ARBA00022496"/>
    </source>
</evidence>
<feature type="domain" description="TonB-dependent receptor plug" evidence="16">
    <location>
        <begin position="49"/>
        <end position="154"/>
    </location>
</feature>
<feature type="short sequence motif" description="TonB C-terminal box" evidence="13">
    <location>
        <begin position="793"/>
        <end position="810"/>
    </location>
</feature>
<proteinExistence type="inferred from homology"/>
<dbReference type="PROSITE" id="PS01156">
    <property type="entry name" value="TONB_DEPENDENT_REC_2"/>
    <property type="match status" value="1"/>
</dbReference>
<keyword evidence="18" id="KW-1185">Reference proteome</keyword>
<dbReference type="InterPro" id="IPR010917">
    <property type="entry name" value="TonB_rcpt_CS"/>
</dbReference>
<evidence type="ECO:0000256" key="7">
    <source>
        <dbReference type="ARBA" id="ARBA00023004"/>
    </source>
</evidence>
<keyword evidence="3 12" id="KW-1134">Transmembrane beta strand</keyword>
<dbReference type="Proteomes" id="UP000037600">
    <property type="component" value="Unassembled WGS sequence"/>
</dbReference>
<evidence type="ECO:0000256" key="12">
    <source>
        <dbReference type="PROSITE-ProRule" id="PRU01360"/>
    </source>
</evidence>
<evidence type="ECO:0000256" key="13">
    <source>
        <dbReference type="PROSITE-ProRule" id="PRU10144"/>
    </source>
</evidence>
<keyword evidence="11 12" id="KW-0998">Cell outer membrane</keyword>
<evidence type="ECO:0000259" key="15">
    <source>
        <dbReference type="Pfam" id="PF00593"/>
    </source>
</evidence>
<keyword evidence="8" id="KW-0406">Ion transport</keyword>
<organism evidence="17 18">
    <name type="scientific">Catenovulum maritimum</name>
    <dbReference type="NCBI Taxonomy" id="1513271"/>
    <lineage>
        <taxon>Bacteria</taxon>
        <taxon>Pseudomonadati</taxon>
        <taxon>Pseudomonadota</taxon>
        <taxon>Gammaproteobacteria</taxon>
        <taxon>Alteromonadales</taxon>
        <taxon>Alteromonadaceae</taxon>
        <taxon>Catenovulum</taxon>
    </lineage>
</organism>
<keyword evidence="2 12" id="KW-0813">Transport</keyword>
<gene>
    <name evidence="17" type="ORF">XM47_15565</name>
</gene>
<evidence type="ECO:0000313" key="18">
    <source>
        <dbReference type="Proteomes" id="UP000037600"/>
    </source>
</evidence>
<dbReference type="AlphaFoldDB" id="A0A0J8GN19"/>
<evidence type="ECO:0000256" key="9">
    <source>
        <dbReference type="ARBA" id="ARBA00023077"/>
    </source>
</evidence>
<evidence type="ECO:0000256" key="3">
    <source>
        <dbReference type="ARBA" id="ARBA00022452"/>
    </source>
</evidence>